<proteinExistence type="predicted"/>
<dbReference type="Gene3D" id="3.80.30.30">
    <property type="match status" value="1"/>
</dbReference>
<dbReference type="GO" id="GO:0046872">
    <property type="term" value="F:metal ion binding"/>
    <property type="evidence" value="ECO:0007669"/>
    <property type="project" value="UniProtKB-KW"/>
</dbReference>
<keyword evidence="2" id="KW-0408">Iron</keyword>
<protein>
    <submittedName>
        <fullName evidence="6">PA0069 family radical SAM protein</fullName>
    </submittedName>
</protein>
<dbReference type="SFLD" id="SFLDS00029">
    <property type="entry name" value="Radical_SAM"/>
    <property type="match status" value="1"/>
</dbReference>
<keyword evidence="7" id="KW-1185">Reference proteome</keyword>
<dbReference type="PANTHER" id="PTHR43432:SF3">
    <property type="entry name" value="SLR0285 PROTEIN"/>
    <property type="match status" value="1"/>
</dbReference>
<dbReference type="GO" id="GO:0003824">
    <property type="term" value="F:catalytic activity"/>
    <property type="evidence" value="ECO:0007669"/>
    <property type="project" value="InterPro"/>
</dbReference>
<dbReference type="Pfam" id="PF04055">
    <property type="entry name" value="Radical_SAM"/>
    <property type="match status" value="1"/>
</dbReference>
<dbReference type="SFLD" id="SFLDG01084">
    <property type="entry name" value="Uncharacterised_Radical_SAM_Su"/>
    <property type="match status" value="1"/>
</dbReference>
<organism evidence="6 7">
    <name type="scientific">Thiorhodococcus minor</name>
    <dbReference type="NCBI Taxonomy" id="57489"/>
    <lineage>
        <taxon>Bacteria</taxon>
        <taxon>Pseudomonadati</taxon>
        <taxon>Pseudomonadota</taxon>
        <taxon>Gammaproteobacteria</taxon>
        <taxon>Chromatiales</taxon>
        <taxon>Chromatiaceae</taxon>
        <taxon>Thiorhodococcus</taxon>
    </lineage>
</organism>
<evidence type="ECO:0000256" key="4">
    <source>
        <dbReference type="SAM" id="MobiDB-lite"/>
    </source>
</evidence>
<dbReference type="RefSeq" id="WP_164456026.1">
    <property type="nucleotide sequence ID" value="NZ_JAAIJQ010000117.1"/>
</dbReference>
<feature type="compositionally biased region" description="Basic and acidic residues" evidence="4">
    <location>
        <begin position="1"/>
        <end position="13"/>
    </location>
</feature>
<dbReference type="InterPro" id="IPR006638">
    <property type="entry name" value="Elp3/MiaA/NifB-like_rSAM"/>
</dbReference>
<feature type="compositionally biased region" description="Basic and acidic residues" evidence="4">
    <location>
        <begin position="25"/>
        <end position="42"/>
    </location>
</feature>
<dbReference type="InterPro" id="IPR007197">
    <property type="entry name" value="rSAM"/>
</dbReference>
<dbReference type="InterPro" id="IPR058240">
    <property type="entry name" value="rSAM_sf"/>
</dbReference>
<evidence type="ECO:0000256" key="3">
    <source>
        <dbReference type="ARBA" id="ARBA00023014"/>
    </source>
</evidence>
<name>A0A6M0K574_9GAMM</name>
<dbReference type="SMART" id="SM00729">
    <property type="entry name" value="Elp3"/>
    <property type="match status" value="1"/>
</dbReference>
<accession>A0A6M0K574</accession>
<keyword evidence="3" id="KW-0411">Iron-sulfur</keyword>
<dbReference type="EMBL" id="JAAIJQ010000117">
    <property type="protein sequence ID" value="NEV64860.1"/>
    <property type="molecule type" value="Genomic_DNA"/>
</dbReference>
<evidence type="ECO:0000313" key="6">
    <source>
        <dbReference type="EMBL" id="NEV64860.1"/>
    </source>
</evidence>
<keyword evidence="1" id="KW-0479">Metal-binding</keyword>
<comment type="caution">
    <text evidence="6">The sequence shown here is derived from an EMBL/GenBank/DDBJ whole genome shotgun (WGS) entry which is preliminary data.</text>
</comment>
<evidence type="ECO:0000256" key="2">
    <source>
        <dbReference type="ARBA" id="ARBA00023004"/>
    </source>
</evidence>
<feature type="region of interest" description="Disordered" evidence="4">
    <location>
        <begin position="1"/>
        <end position="42"/>
    </location>
</feature>
<evidence type="ECO:0000256" key="1">
    <source>
        <dbReference type="ARBA" id="ARBA00022723"/>
    </source>
</evidence>
<dbReference type="GO" id="GO:0051536">
    <property type="term" value="F:iron-sulfur cluster binding"/>
    <property type="evidence" value="ECO:0007669"/>
    <property type="project" value="UniProtKB-KW"/>
</dbReference>
<dbReference type="NCBIfam" id="NF033668">
    <property type="entry name" value="rSAM_PA0069"/>
    <property type="match status" value="1"/>
</dbReference>
<dbReference type="SUPFAM" id="SSF102114">
    <property type="entry name" value="Radical SAM enzymes"/>
    <property type="match status" value="1"/>
</dbReference>
<evidence type="ECO:0000313" key="7">
    <source>
        <dbReference type="Proteomes" id="UP000483379"/>
    </source>
</evidence>
<sequence>MPDANDPSREQPKGRGALGNCPNRYHAEHTERLDDGWHQEEPPPLRTSLGVDHARSAISWNDSPDIPFDRSINPYRGCEHGCIYCYARPSHAWLDLSPGLDFERRLFYKPDLPERLREALSAKSYKPAPMAIGSITDAYQPVEREQRLTRRVIEILCECRHPFTVITKSALIERDLDLIGDAAQMGIAQVAVSLTTLQPDLARRMEPRAATPQRRLAMIERLSAQGIQVRLMVAPILPVLTDHELETLMRAGRDAGASAACYVLLRLPREVSPLFRQWLREVAPDSFDHVMNRLREAHGDRDYDSQFGRRMTGTGVYANLLAQRFDLACRRLGLAHGAPDLRTDLFDAAALHGQLSLF</sequence>
<reference evidence="6 7" key="1">
    <citation type="submission" date="2020-02" db="EMBL/GenBank/DDBJ databases">
        <title>Genome sequences of Thiorhodococcus mannitoliphagus and Thiorhodococcus minor, purple sulfur photosynthetic bacteria in the gammaproteobacterial family, Chromatiaceae.</title>
        <authorList>
            <person name="Aviles F.A."/>
            <person name="Meyer T.E."/>
            <person name="Kyndt J.A."/>
        </authorList>
    </citation>
    <scope>NUCLEOTIDE SEQUENCE [LARGE SCALE GENOMIC DNA]</scope>
    <source>
        <strain evidence="6 7">DSM 11518</strain>
    </source>
</reference>
<dbReference type="Proteomes" id="UP000483379">
    <property type="component" value="Unassembled WGS sequence"/>
</dbReference>
<dbReference type="AlphaFoldDB" id="A0A6M0K574"/>
<evidence type="ECO:0000259" key="5">
    <source>
        <dbReference type="SMART" id="SM00729"/>
    </source>
</evidence>
<dbReference type="PANTHER" id="PTHR43432">
    <property type="entry name" value="SLR0285 PROTEIN"/>
    <property type="match status" value="1"/>
</dbReference>
<dbReference type="CDD" id="cd01335">
    <property type="entry name" value="Radical_SAM"/>
    <property type="match status" value="1"/>
</dbReference>
<dbReference type="InterPro" id="IPR040086">
    <property type="entry name" value="MJ0683-like"/>
</dbReference>
<feature type="domain" description="Elp3/MiaA/NifB-like radical SAM core" evidence="5">
    <location>
        <begin position="68"/>
        <end position="296"/>
    </location>
</feature>
<gene>
    <name evidence="6" type="ORF">G3446_23830</name>
</gene>